<protein>
    <submittedName>
        <fullName evidence="2">6814_t:CDS:1</fullName>
    </submittedName>
</protein>
<dbReference type="GO" id="GO:0005524">
    <property type="term" value="F:ATP binding"/>
    <property type="evidence" value="ECO:0007669"/>
    <property type="project" value="InterPro"/>
</dbReference>
<evidence type="ECO:0000313" key="3">
    <source>
        <dbReference type="Proteomes" id="UP000789831"/>
    </source>
</evidence>
<dbReference type="CDD" id="cd00180">
    <property type="entry name" value="PKc"/>
    <property type="match status" value="1"/>
</dbReference>
<dbReference type="PROSITE" id="PS50011">
    <property type="entry name" value="PROTEIN_KINASE_DOM"/>
    <property type="match status" value="1"/>
</dbReference>
<comment type="caution">
    <text evidence="2">The sequence shown here is derived from an EMBL/GenBank/DDBJ whole genome shotgun (WGS) entry which is preliminary data.</text>
</comment>
<organism evidence="2 3">
    <name type="scientific">Ambispora gerdemannii</name>
    <dbReference type="NCBI Taxonomy" id="144530"/>
    <lineage>
        <taxon>Eukaryota</taxon>
        <taxon>Fungi</taxon>
        <taxon>Fungi incertae sedis</taxon>
        <taxon>Mucoromycota</taxon>
        <taxon>Glomeromycotina</taxon>
        <taxon>Glomeromycetes</taxon>
        <taxon>Archaeosporales</taxon>
        <taxon>Ambisporaceae</taxon>
        <taxon>Ambispora</taxon>
    </lineage>
</organism>
<dbReference type="SUPFAM" id="SSF56112">
    <property type="entry name" value="Protein kinase-like (PK-like)"/>
    <property type="match status" value="1"/>
</dbReference>
<dbReference type="InterPro" id="IPR053215">
    <property type="entry name" value="TKL_Ser/Thr_kinase"/>
</dbReference>
<dbReference type="PANTHER" id="PTHR45756:SF1">
    <property type="entry name" value="PROTEIN KINASE DOMAIN CONTAINING PROTEIN"/>
    <property type="match status" value="1"/>
</dbReference>
<dbReference type="InterPro" id="IPR001245">
    <property type="entry name" value="Ser-Thr/Tyr_kinase_cat_dom"/>
</dbReference>
<dbReference type="InterPro" id="IPR000719">
    <property type="entry name" value="Prot_kinase_dom"/>
</dbReference>
<dbReference type="InterPro" id="IPR011009">
    <property type="entry name" value="Kinase-like_dom_sf"/>
</dbReference>
<evidence type="ECO:0000313" key="2">
    <source>
        <dbReference type="EMBL" id="CAG8457440.1"/>
    </source>
</evidence>
<dbReference type="EMBL" id="CAJVPL010000162">
    <property type="protein sequence ID" value="CAG8457440.1"/>
    <property type="molecule type" value="Genomic_DNA"/>
</dbReference>
<feature type="domain" description="Protein kinase" evidence="1">
    <location>
        <begin position="30"/>
        <end position="317"/>
    </location>
</feature>
<proteinExistence type="predicted"/>
<dbReference type="GO" id="GO:0004672">
    <property type="term" value="F:protein kinase activity"/>
    <property type="evidence" value="ECO:0007669"/>
    <property type="project" value="InterPro"/>
</dbReference>
<sequence>MESQVIWRAQSQVNLRKVATEPFISQYDLLEDVQFVAEGGFGCIYSANWSYNAPERLWKRGSSRVALKSIKNSVNATEEFLRELKLYWESTNSCGHIPHCYGMTKNFKNEYMMVLEYAEDGNLRQYLQKTTKPIAWGICRKMLRQIAKGLKTIHRADLIHRDLHSGNILVYKDHQNLQKGQNKKYLAIGWSYLTSSSPSSSSISFGVGSSESLYDSPVRSRNNSVFTDNSGDIYEADSFASDTSSIISEFSLAKIKKKRNILGTIRRIVRKDKTKRANEISKMQKDIITEMTAYTYCPTHKNALPVWNQRLHSEAFYTSRLLNFPELRNTNRKLGNKISKEGTCLSTTTATAIPSIVLGTSVNSDCGNELQSVDAGLEDIFANFRLGV</sequence>
<keyword evidence="3" id="KW-1185">Reference proteome</keyword>
<dbReference type="Gene3D" id="1.10.510.10">
    <property type="entry name" value="Transferase(Phosphotransferase) domain 1"/>
    <property type="match status" value="1"/>
</dbReference>
<dbReference type="OrthoDB" id="1668230at2759"/>
<dbReference type="AlphaFoldDB" id="A0A9N8YY32"/>
<gene>
    <name evidence="2" type="ORF">AGERDE_LOCUS2073</name>
</gene>
<name>A0A9N8YY32_9GLOM</name>
<dbReference type="PANTHER" id="PTHR45756">
    <property type="entry name" value="PALMITOYLTRANSFERASE"/>
    <property type="match status" value="1"/>
</dbReference>
<evidence type="ECO:0000259" key="1">
    <source>
        <dbReference type="PROSITE" id="PS50011"/>
    </source>
</evidence>
<reference evidence="2" key="1">
    <citation type="submission" date="2021-06" db="EMBL/GenBank/DDBJ databases">
        <authorList>
            <person name="Kallberg Y."/>
            <person name="Tangrot J."/>
            <person name="Rosling A."/>
        </authorList>
    </citation>
    <scope>NUCLEOTIDE SEQUENCE</scope>
    <source>
        <strain evidence="2">MT106</strain>
    </source>
</reference>
<accession>A0A9N8YY32</accession>
<dbReference type="Proteomes" id="UP000789831">
    <property type="component" value="Unassembled WGS sequence"/>
</dbReference>
<dbReference type="Pfam" id="PF07714">
    <property type="entry name" value="PK_Tyr_Ser-Thr"/>
    <property type="match status" value="1"/>
</dbReference>